<keyword evidence="1" id="KW-0812">Transmembrane</keyword>
<protein>
    <submittedName>
        <fullName evidence="2">Uncharacterized protein</fullName>
    </submittedName>
</protein>
<evidence type="ECO:0000313" key="3">
    <source>
        <dbReference type="Proteomes" id="UP001055114"/>
    </source>
</evidence>
<keyword evidence="1" id="KW-0472">Membrane</keyword>
<sequence length="253" mass="29321">MSFDSEFLDMAIKSMIEENSKRSTFTNIFSYISILTALLSAIALAIIVIVEPTDEKYFNKDNSKKLIIQAVKNGASINNIKHIYDARLLEKKPFFSNKDEFTAKNYTENTSLSFVLQDILSDYYTNSNFKTDSLYLCNLKTIIKENEETNPFDKLEMSQKYSFENIRLKTDSNYARIQSDIIRITDELDSKNQLVNKYLNKSEISFNLSIIALIITILLSAYQIYQNYSSTKNVQKVIAEIFEKNKKDKQKDN</sequence>
<feature type="transmembrane region" description="Helical" evidence="1">
    <location>
        <begin position="204"/>
        <end position="225"/>
    </location>
</feature>
<dbReference type="AlphaFoldDB" id="A0AA37NI36"/>
<dbReference type="Proteomes" id="UP001055114">
    <property type="component" value="Unassembled WGS sequence"/>
</dbReference>
<evidence type="ECO:0000313" key="2">
    <source>
        <dbReference type="EMBL" id="GKH71483.1"/>
    </source>
</evidence>
<reference evidence="2" key="1">
    <citation type="submission" date="2022-01" db="EMBL/GenBank/DDBJ databases">
        <title>Novel bile acid biosynthetic pathways are enriched in the microbiome of centenarians.</title>
        <authorList>
            <person name="Sato Y."/>
            <person name="Atarashi K."/>
            <person name="Plichta R.D."/>
            <person name="Arai Y."/>
            <person name="Sasajima S."/>
            <person name="Kearney M.S."/>
            <person name="Suda W."/>
            <person name="Takeshita K."/>
            <person name="Sasaki T."/>
            <person name="Okamoto S."/>
            <person name="Skelly N.A."/>
            <person name="Okamura Y."/>
            <person name="Vlamakis H."/>
            <person name="Li Y."/>
            <person name="Tanoue T."/>
            <person name="Takei H."/>
            <person name="Nittono H."/>
            <person name="Narushima S."/>
            <person name="Irie J."/>
            <person name="Itoh H."/>
            <person name="Moriya K."/>
            <person name="Sugiura Y."/>
            <person name="Suematsu M."/>
            <person name="Moritoki N."/>
            <person name="Shibata S."/>
            <person name="Littman R.D."/>
            <person name="Fischbach A.M."/>
            <person name="Uwamino Y."/>
            <person name="Inoue T."/>
            <person name="Honda A."/>
            <person name="Hattori M."/>
            <person name="Murai T."/>
            <person name="Xavier J.R."/>
            <person name="Hirose N."/>
            <person name="Honda K."/>
        </authorList>
    </citation>
    <scope>NUCLEOTIDE SEQUENCE</scope>
    <source>
        <strain evidence="2">CE91-St3</strain>
    </source>
</reference>
<keyword evidence="1" id="KW-1133">Transmembrane helix</keyword>
<feature type="transmembrane region" description="Helical" evidence="1">
    <location>
        <begin position="28"/>
        <end position="50"/>
    </location>
</feature>
<evidence type="ECO:0000256" key="1">
    <source>
        <dbReference type="SAM" id="Phobius"/>
    </source>
</evidence>
<proteinExistence type="predicted"/>
<dbReference type="EMBL" id="BQNZ01000001">
    <property type="protein sequence ID" value="GKH71483.1"/>
    <property type="molecule type" value="Genomic_DNA"/>
</dbReference>
<gene>
    <name evidence="2" type="ORF">CE91St3_13460</name>
</gene>
<accession>A0AA37NI36</accession>
<organism evidence="2 3">
    <name type="scientific">Parabacteroides merdae</name>
    <dbReference type="NCBI Taxonomy" id="46503"/>
    <lineage>
        <taxon>Bacteria</taxon>
        <taxon>Pseudomonadati</taxon>
        <taxon>Bacteroidota</taxon>
        <taxon>Bacteroidia</taxon>
        <taxon>Bacteroidales</taxon>
        <taxon>Tannerellaceae</taxon>
        <taxon>Parabacteroides</taxon>
    </lineage>
</organism>
<name>A0AA37NI36_9BACT</name>
<comment type="caution">
    <text evidence="2">The sequence shown here is derived from an EMBL/GenBank/DDBJ whole genome shotgun (WGS) entry which is preliminary data.</text>
</comment>